<dbReference type="OrthoDB" id="3647at2759"/>
<feature type="region of interest" description="Disordered" evidence="2">
    <location>
        <begin position="117"/>
        <end position="136"/>
    </location>
</feature>
<comment type="caution">
    <text evidence="3">The sequence shown here is derived from an EMBL/GenBank/DDBJ whole genome shotgun (WGS) entry which is preliminary data.</text>
</comment>
<evidence type="ECO:0000313" key="3">
    <source>
        <dbReference type="EMBL" id="KAF2736981.1"/>
    </source>
</evidence>
<dbReference type="AlphaFoldDB" id="A0A9P4V516"/>
<reference evidence="3" key="1">
    <citation type="journal article" date="2020" name="Stud. Mycol.">
        <title>101 Dothideomycetes genomes: a test case for predicting lifestyles and emergence of pathogens.</title>
        <authorList>
            <person name="Haridas S."/>
            <person name="Albert R."/>
            <person name="Binder M."/>
            <person name="Bloem J."/>
            <person name="Labutti K."/>
            <person name="Salamov A."/>
            <person name="Andreopoulos B."/>
            <person name="Baker S."/>
            <person name="Barry K."/>
            <person name="Bills G."/>
            <person name="Bluhm B."/>
            <person name="Cannon C."/>
            <person name="Castanera R."/>
            <person name="Culley D."/>
            <person name="Daum C."/>
            <person name="Ezra D."/>
            <person name="Gonzalez J."/>
            <person name="Henrissat B."/>
            <person name="Kuo A."/>
            <person name="Liang C."/>
            <person name="Lipzen A."/>
            <person name="Lutzoni F."/>
            <person name="Magnuson J."/>
            <person name="Mondo S."/>
            <person name="Nolan M."/>
            <person name="Ohm R."/>
            <person name="Pangilinan J."/>
            <person name="Park H.-J."/>
            <person name="Ramirez L."/>
            <person name="Alfaro M."/>
            <person name="Sun H."/>
            <person name="Tritt A."/>
            <person name="Yoshinaga Y."/>
            <person name="Zwiers L.-H."/>
            <person name="Turgeon B."/>
            <person name="Goodwin S."/>
            <person name="Spatafora J."/>
            <person name="Crous P."/>
            <person name="Grigoriev I."/>
        </authorList>
    </citation>
    <scope>NUCLEOTIDE SEQUENCE</scope>
    <source>
        <strain evidence="3">CBS 125425</strain>
    </source>
</reference>
<dbReference type="Proteomes" id="UP000799444">
    <property type="component" value="Unassembled WGS sequence"/>
</dbReference>
<organism evidence="3 4">
    <name type="scientific">Polyplosphaeria fusca</name>
    <dbReference type="NCBI Taxonomy" id="682080"/>
    <lineage>
        <taxon>Eukaryota</taxon>
        <taxon>Fungi</taxon>
        <taxon>Dikarya</taxon>
        <taxon>Ascomycota</taxon>
        <taxon>Pezizomycotina</taxon>
        <taxon>Dothideomycetes</taxon>
        <taxon>Pleosporomycetidae</taxon>
        <taxon>Pleosporales</taxon>
        <taxon>Tetraplosphaeriaceae</taxon>
        <taxon>Polyplosphaeria</taxon>
    </lineage>
</organism>
<dbReference type="SUPFAM" id="SSF53335">
    <property type="entry name" value="S-adenosyl-L-methionine-dependent methyltransferases"/>
    <property type="match status" value="1"/>
</dbReference>
<evidence type="ECO:0000256" key="2">
    <source>
        <dbReference type="SAM" id="MobiDB-lite"/>
    </source>
</evidence>
<keyword evidence="4" id="KW-1185">Reference proteome</keyword>
<dbReference type="EMBL" id="ML996120">
    <property type="protein sequence ID" value="KAF2736981.1"/>
    <property type="molecule type" value="Genomic_DNA"/>
</dbReference>
<dbReference type="Pfam" id="PF13489">
    <property type="entry name" value="Methyltransf_23"/>
    <property type="match status" value="1"/>
</dbReference>
<dbReference type="InterPro" id="IPR029063">
    <property type="entry name" value="SAM-dependent_MTases_sf"/>
</dbReference>
<protein>
    <recommendedName>
        <fullName evidence="5">S-adenosyl-L-methionine-dependent methyltransferase</fullName>
    </recommendedName>
</protein>
<dbReference type="PANTHER" id="PTHR43861:SF3">
    <property type="entry name" value="PUTATIVE (AFU_ORTHOLOGUE AFUA_2G14390)-RELATED"/>
    <property type="match status" value="1"/>
</dbReference>
<name>A0A9P4V516_9PLEO</name>
<evidence type="ECO:0000256" key="1">
    <source>
        <dbReference type="ARBA" id="ARBA00022679"/>
    </source>
</evidence>
<dbReference type="CDD" id="cd02440">
    <property type="entry name" value="AdoMet_MTases"/>
    <property type="match status" value="1"/>
</dbReference>
<evidence type="ECO:0000313" key="4">
    <source>
        <dbReference type="Proteomes" id="UP000799444"/>
    </source>
</evidence>
<evidence type="ECO:0008006" key="5">
    <source>
        <dbReference type="Google" id="ProtNLM"/>
    </source>
</evidence>
<keyword evidence="1" id="KW-0808">Transferase</keyword>
<gene>
    <name evidence="3" type="ORF">EJ04DRAFT_489010</name>
</gene>
<dbReference type="Gene3D" id="3.40.50.150">
    <property type="entry name" value="Vaccinia Virus protein VP39"/>
    <property type="match status" value="1"/>
</dbReference>
<accession>A0A9P4V516</accession>
<sequence>MLDYACGGGFLSKIFAPYISSITAIDITPSMISRYNLSRTNGAITPEKSSAMVGNLLSSPPDPASLADKQFYDFDLITVGAALHHFPSSADALRILAARLAPDGVLLIQDLFDARTPDSDGELPPEPKNRPTGFAKQGLGSMMESAGLQDFRMEVFAETFKIELPSLEVMEFQCFVASAKKPV</sequence>
<dbReference type="GO" id="GO:0016740">
    <property type="term" value="F:transferase activity"/>
    <property type="evidence" value="ECO:0007669"/>
    <property type="project" value="UniProtKB-KW"/>
</dbReference>
<proteinExistence type="predicted"/>
<dbReference type="PANTHER" id="PTHR43861">
    <property type="entry name" value="TRANS-ACONITATE 2-METHYLTRANSFERASE-RELATED"/>
    <property type="match status" value="1"/>
</dbReference>